<dbReference type="PANTHER" id="PTHR47466">
    <property type="match status" value="1"/>
</dbReference>
<organism evidence="11 12">
    <name type="scientific">Pyxidicoccus parkwayensis</name>
    <dbReference type="NCBI Taxonomy" id="2813578"/>
    <lineage>
        <taxon>Bacteria</taxon>
        <taxon>Pseudomonadati</taxon>
        <taxon>Myxococcota</taxon>
        <taxon>Myxococcia</taxon>
        <taxon>Myxococcales</taxon>
        <taxon>Cystobacterineae</taxon>
        <taxon>Myxococcaceae</taxon>
        <taxon>Pyxidicoccus</taxon>
    </lineage>
</organism>
<keyword evidence="8" id="KW-1015">Disulfide bond</keyword>
<gene>
    <name evidence="11" type="ORF">JY651_39025</name>
</gene>
<dbReference type="Proteomes" id="UP000662747">
    <property type="component" value="Chromosome"/>
</dbReference>
<evidence type="ECO:0000313" key="12">
    <source>
        <dbReference type="Proteomes" id="UP000662747"/>
    </source>
</evidence>
<dbReference type="EMBL" id="CP071090">
    <property type="protein sequence ID" value="QSQ21140.1"/>
    <property type="molecule type" value="Genomic_DNA"/>
</dbReference>
<accession>A0ABX7NQT5</accession>
<name>A0ABX7NQT5_9BACT</name>
<dbReference type="InterPro" id="IPR008754">
    <property type="entry name" value="Peptidase_M43"/>
</dbReference>
<reference evidence="11 12" key="1">
    <citation type="submission" date="2021-02" db="EMBL/GenBank/DDBJ databases">
        <title>De Novo genome assembly of isolated myxobacteria.</title>
        <authorList>
            <person name="Stevens D.C."/>
        </authorList>
    </citation>
    <scope>NUCLEOTIDE SEQUENCE [LARGE SCALE GENOMIC DNA]</scope>
    <source>
        <strain evidence="12">SCPEA02</strain>
    </source>
</reference>
<evidence type="ECO:0000259" key="10">
    <source>
        <dbReference type="Pfam" id="PF05572"/>
    </source>
</evidence>
<dbReference type="PROSITE" id="PS51257">
    <property type="entry name" value="PROKAR_LIPOPROTEIN"/>
    <property type="match status" value="1"/>
</dbReference>
<evidence type="ECO:0000256" key="9">
    <source>
        <dbReference type="SAM" id="MobiDB-lite"/>
    </source>
</evidence>
<evidence type="ECO:0000313" key="11">
    <source>
        <dbReference type="EMBL" id="QSQ21140.1"/>
    </source>
</evidence>
<dbReference type="Gene3D" id="3.40.390.10">
    <property type="entry name" value="Collagenase (Catalytic Domain)"/>
    <property type="match status" value="1"/>
</dbReference>
<evidence type="ECO:0000256" key="3">
    <source>
        <dbReference type="ARBA" id="ARBA00022723"/>
    </source>
</evidence>
<evidence type="ECO:0000256" key="1">
    <source>
        <dbReference type="ARBA" id="ARBA00008721"/>
    </source>
</evidence>
<evidence type="ECO:0000256" key="5">
    <source>
        <dbReference type="ARBA" id="ARBA00022801"/>
    </source>
</evidence>
<evidence type="ECO:0000256" key="7">
    <source>
        <dbReference type="ARBA" id="ARBA00023049"/>
    </source>
</evidence>
<keyword evidence="3" id="KW-0479">Metal-binding</keyword>
<dbReference type="CDD" id="cd04275">
    <property type="entry name" value="ZnMc_pappalysin_like"/>
    <property type="match status" value="1"/>
</dbReference>
<keyword evidence="2" id="KW-0645">Protease</keyword>
<evidence type="ECO:0000256" key="8">
    <source>
        <dbReference type="ARBA" id="ARBA00023157"/>
    </source>
</evidence>
<proteinExistence type="inferred from homology"/>
<dbReference type="SUPFAM" id="SSF55486">
    <property type="entry name" value="Metalloproteases ('zincins'), catalytic domain"/>
    <property type="match status" value="1"/>
</dbReference>
<keyword evidence="4" id="KW-0732">Signal</keyword>
<keyword evidence="6" id="KW-0862">Zinc</keyword>
<feature type="compositionally biased region" description="Polar residues" evidence="9">
    <location>
        <begin position="233"/>
        <end position="245"/>
    </location>
</feature>
<evidence type="ECO:0000256" key="4">
    <source>
        <dbReference type="ARBA" id="ARBA00022729"/>
    </source>
</evidence>
<protein>
    <submittedName>
        <fullName evidence="11">Zinc metalloprotease</fullName>
    </submittedName>
</protein>
<dbReference type="InterPro" id="IPR024079">
    <property type="entry name" value="MetalloPept_cat_dom_sf"/>
</dbReference>
<keyword evidence="7 11" id="KW-0482">Metalloprotease</keyword>
<feature type="domain" description="Peptidase M43 pregnancy-associated plasma-A" evidence="10">
    <location>
        <begin position="201"/>
        <end position="288"/>
    </location>
</feature>
<evidence type="ECO:0000256" key="2">
    <source>
        <dbReference type="ARBA" id="ARBA00022670"/>
    </source>
</evidence>
<evidence type="ECO:0000256" key="6">
    <source>
        <dbReference type="ARBA" id="ARBA00022833"/>
    </source>
</evidence>
<sequence length="297" mass="30981">MRTFFGKAAVTVGAVAAMVGCGPVDESAKQAEPQTDVQGAALVDRCGNPDFDAESVARIEADFETLKARQALKGEVHAMATNINVYVHIIKSSTGTGGVTTTQINNQISVLNAAYASAGFSFTLAGTDTTNNGTWYTCTGGSCETQMKNALHKGTADDLNLYTNNMGGGLLGWATFPWSYSGAPLMDGVVVLQSSLPGGSTTNYNLGDTATHEIGHWMGLYHTFQGGCASPGDSVSDTPPESTPASGCPTGRDTCSGGGLDPITNFMDYSYDSCMNTFSAGQISRMASMWSSYRAGK</sequence>
<dbReference type="Pfam" id="PF05572">
    <property type="entry name" value="Peptidase_M43"/>
    <property type="match status" value="1"/>
</dbReference>
<dbReference type="GO" id="GO:0008237">
    <property type="term" value="F:metallopeptidase activity"/>
    <property type="evidence" value="ECO:0007669"/>
    <property type="project" value="UniProtKB-KW"/>
</dbReference>
<comment type="similarity">
    <text evidence="1">Belongs to the peptidase M43B family.</text>
</comment>
<dbReference type="PANTHER" id="PTHR47466:SF1">
    <property type="entry name" value="METALLOPROTEASE MEP1 (AFU_ORTHOLOGUE AFUA_1G07730)-RELATED"/>
    <property type="match status" value="1"/>
</dbReference>
<keyword evidence="12" id="KW-1185">Reference proteome</keyword>
<keyword evidence="5" id="KW-0378">Hydrolase</keyword>
<feature type="region of interest" description="Disordered" evidence="9">
    <location>
        <begin position="231"/>
        <end position="254"/>
    </location>
</feature>